<dbReference type="FunFam" id="1.10.287.130:FF:000004">
    <property type="entry name" value="Ethylene receptor 1"/>
    <property type="match status" value="1"/>
</dbReference>
<evidence type="ECO:0000256" key="6">
    <source>
        <dbReference type="ARBA" id="ARBA00022679"/>
    </source>
</evidence>
<dbReference type="Pfam" id="PF00512">
    <property type="entry name" value="HisKA"/>
    <property type="match status" value="1"/>
</dbReference>
<feature type="modified residue" description="4-aspartylphosphate" evidence="14">
    <location>
        <position position="794"/>
    </location>
</feature>
<dbReference type="EMBL" id="FUKJ01000446">
    <property type="protein sequence ID" value="SJM95938.1"/>
    <property type="molecule type" value="Genomic_DNA"/>
</dbReference>
<evidence type="ECO:0000256" key="14">
    <source>
        <dbReference type="PROSITE-ProRule" id="PRU00169"/>
    </source>
</evidence>
<dbReference type="RefSeq" id="WP_087148455.1">
    <property type="nucleotide sequence ID" value="NZ_FUKJ01000446.1"/>
</dbReference>
<dbReference type="OrthoDB" id="9810730at2"/>
<keyword evidence="8" id="KW-0547">Nucleotide-binding</keyword>
<organism evidence="18 19">
    <name type="scientific">Crenothrix polyspora</name>
    <dbReference type="NCBI Taxonomy" id="360316"/>
    <lineage>
        <taxon>Bacteria</taxon>
        <taxon>Pseudomonadati</taxon>
        <taxon>Pseudomonadota</taxon>
        <taxon>Gammaproteobacteria</taxon>
        <taxon>Methylococcales</taxon>
        <taxon>Crenotrichaceae</taxon>
        <taxon>Crenothrix</taxon>
    </lineage>
</organism>
<evidence type="ECO:0000256" key="10">
    <source>
        <dbReference type="ARBA" id="ARBA00022840"/>
    </source>
</evidence>
<feature type="transmembrane region" description="Helical" evidence="15">
    <location>
        <begin position="48"/>
        <end position="76"/>
    </location>
</feature>
<dbReference type="InterPro" id="IPR007895">
    <property type="entry name" value="MASE1"/>
</dbReference>
<keyword evidence="11 15" id="KW-1133">Transmembrane helix</keyword>
<dbReference type="SUPFAM" id="SSF52172">
    <property type="entry name" value="CheY-like"/>
    <property type="match status" value="1"/>
</dbReference>
<dbReference type="SMART" id="SM00388">
    <property type="entry name" value="HisKA"/>
    <property type="match status" value="1"/>
</dbReference>
<evidence type="ECO:0000256" key="15">
    <source>
        <dbReference type="SAM" id="Phobius"/>
    </source>
</evidence>
<dbReference type="InterPro" id="IPR003661">
    <property type="entry name" value="HisK_dim/P_dom"/>
</dbReference>
<dbReference type="SMART" id="SM00387">
    <property type="entry name" value="HATPase_c"/>
    <property type="match status" value="1"/>
</dbReference>
<evidence type="ECO:0000256" key="5">
    <source>
        <dbReference type="ARBA" id="ARBA00022553"/>
    </source>
</evidence>
<dbReference type="Pfam" id="PF00072">
    <property type="entry name" value="Response_reg"/>
    <property type="match status" value="1"/>
</dbReference>
<dbReference type="PROSITE" id="PS50110">
    <property type="entry name" value="RESPONSE_REGULATORY"/>
    <property type="match status" value="1"/>
</dbReference>
<evidence type="ECO:0000313" key="18">
    <source>
        <dbReference type="EMBL" id="SJM95938.1"/>
    </source>
</evidence>
<dbReference type="Gene3D" id="3.30.565.10">
    <property type="entry name" value="Histidine kinase-like ATPase, C-terminal domain"/>
    <property type="match status" value="1"/>
</dbReference>
<keyword evidence="7 15" id="KW-0812">Transmembrane</keyword>
<evidence type="ECO:0000256" key="9">
    <source>
        <dbReference type="ARBA" id="ARBA00022777"/>
    </source>
</evidence>
<evidence type="ECO:0000259" key="16">
    <source>
        <dbReference type="PROSITE" id="PS50109"/>
    </source>
</evidence>
<dbReference type="CDD" id="cd00082">
    <property type="entry name" value="HisKA"/>
    <property type="match status" value="1"/>
</dbReference>
<keyword evidence="12" id="KW-0902">Two-component regulatory system</keyword>
<dbReference type="PRINTS" id="PR00344">
    <property type="entry name" value="BCTRLSENSOR"/>
</dbReference>
<proteinExistence type="predicted"/>
<dbReference type="SUPFAM" id="SSF55874">
    <property type="entry name" value="ATPase domain of HSP90 chaperone/DNA topoisomerase II/histidine kinase"/>
    <property type="match status" value="1"/>
</dbReference>
<dbReference type="GO" id="GO:0000155">
    <property type="term" value="F:phosphorelay sensor kinase activity"/>
    <property type="evidence" value="ECO:0007669"/>
    <property type="project" value="InterPro"/>
</dbReference>
<dbReference type="Pfam" id="PF02518">
    <property type="entry name" value="HATPase_c"/>
    <property type="match status" value="1"/>
</dbReference>
<dbReference type="CDD" id="cd16922">
    <property type="entry name" value="HATPase_EvgS-ArcB-TorS-like"/>
    <property type="match status" value="1"/>
</dbReference>
<dbReference type="PROSITE" id="PS50109">
    <property type="entry name" value="HIS_KIN"/>
    <property type="match status" value="1"/>
</dbReference>
<evidence type="ECO:0000256" key="11">
    <source>
        <dbReference type="ARBA" id="ARBA00022989"/>
    </source>
</evidence>
<keyword evidence="9 18" id="KW-0418">Kinase</keyword>
<reference evidence="19" key="1">
    <citation type="submission" date="2017-02" db="EMBL/GenBank/DDBJ databases">
        <authorList>
            <person name="Daims H."/>
        </authorList>
    </citation>
    <scope>NUCLEOTIDE SEQUENCE [LARGE SCALE GENOMIC DNA]</scope>
</reference>
<dbReference type="Gene3D" id="1.10.287.130">
    <property type="match status" value="1"/>
</dbReference>
<feature type="transmembrane region" description="Helical" evidence="15">
    <location>
        <begin position="160"/>
        <end position="182"/>
    </location>
</feature>
<dbReference type="PANTHER" id="PTHR43047">
    <property type="entry name" value="TWO-COMPONENT HISTIDINE PROTEIN KINASE"/>
    <property type="match status" value="1"/>
</dbReference>
<accession>A0A1R4HI61</accession>
<feature type="domain" description="Histidine kinase" evidence="16">
    <location>
        <begin position="506"/>
        <end position="721"/>
    </location>
</feature>
<dbReference type="InterPro" id="IPR003594">
    <property type="entry name" value="HATPase_dom"/>
</dbReference>
<dbReference type="Gene3D" id="3.40.50.2300">
    <property type="match status" value="1"/>
</dbReference>
<dbReference type="SUPFAM" id="SSF47384">
    <property type="entry name" value="Homodimeric domain of signal transducing histidine kinase"/>
    <property type="match status" value="1"/>
</dbReference>
<dbReference type="EC" id="2.7.13.3" evidence="3"/>
<dbReference type="InterPro" id="IPR011006">
    <property type="entry name" value="CheY-like_superfamily"/>
</dbReference>
<feature type="transmembrane region" description="Helical" evidence="15">
    <location>
        <begin position="13"/>
        <end position="36"/>
    </location>
</feature>
<keyword evidence="5 14" id="KW-0597">Phosphoprotein</keyword>
<dbReference type="SMART" id="SM00448">
    <property type="entry name" value="REC"/>
    <property type="match status" value="1"/>
</dbReference>
<keyword evidence="13 15" id="KW-0472">Membrane</keyword>
<dbReference type="InterPro" id="IPR004358">
    <property type="entry name" value="Sig_transdc_His_kin-like_C"/>
</dbReference>
<dbReference type="GO" id="GO:0005524">
    <property type="term" value="F:ATP binding"/>
    <property type="evidence" value="ECO:0007669"/>
    <property type="project" value="UniProtKB-KW"/>
</dbReference>
<dbReference type="AlphaFoldDB" id="A0A1R4HI61"/>
<dbReference type="FunFam" id="3.30.565.10:FF:000023">
    <property type="entry name" value="PAS domain-containing sensor histidine kinase"/>
    <property type="match status" value="1"/>
</dbReference>
<dbReference type="GO" id="GO:0005886">
    <property type="term" value="C:plasma membrane"/>
    <property type="evidence" value="ECO:0007669"/>
    <property type="project" value="UniProtKB-SubCell"/>
</dbReference>
<comment type="subcellular location">
    <subcellularLocation>
        <location evidence="2">Cell membrane</location>
        <topology evidence="2">Multi-pass membrane protein</topology>
    </subcellularLocation>
</comment>
<evidence type="ECO:0000256" key="12">
    <source>
        <dbReference type="ARBA" id="ARBA00023012"/>
    </source>
</evidence>
<feature type="domain" description="Response regulatory" evidence="17">
    <location>
        <begin position="745"/>
        <end position="858"/>
    </location>
</feature>
<dbReference type="InterPro" id="IPR036890">
    <property type="entry name" value="HATPase_C_sf"/>
</dbReference>
<evidence type="ECO:0000256" key="2">
    <source>
        <dbReference type="ARBA" id="ARBA00004651"/>
    </source>
</evidence>
<dbReference type="Proteomes" id="UP000195442">
    <property type="component" value="Unassembled WGS sequence"/>
</dbReference>
<evidence type="ECO:0000256" key="7">
    <source>
        <dbReference type="ARBA" id="ARBA00022692"/>
    </source>
</evidence>
<gene>
    <name evidence="18" type="ORF">CRENPOLYSF2_80015</name>
</gene>
<evidence type="ECO:0000256" key="13">
    <source>
        <dbReference type="ARBA" id="ARBA00023136"/>
    </source>
</evidence>
<evidence type="ECO:0000256" key="3">
    <source>
        <dbReference type="ARBA" id="ARBA00012438"/>
    </source>
</evidence>
<dbReference type="CDD" id="cd17546">
    <property type="entry name" value="REC_hyHK_CKI1_RcsC-like"/>
    <property type="match status" value="1"/>
</dbReference>
<evidence type="ECO:0000256" key="8">
    <source>
        <dbReference type="ARBA" id="ARBA00022741"/>
    </source>
</evidence>
<feature type="transmembrane region" description="Helical" evidence="15">
    <location>
        <begin position="445"/>
        <end position="468"/>
    </location>
</feature>
<dbReference type="InterPro" id="IPR005467">
    <property type="entry name" value="His_kinase_dom"/>
</dbReference>
<keyword evidence="19" id="KW-1185">Reference proteome</keyword>
<dbReference type="Pfam" id="PF05231">
    <property type="entry name" value="MASE1"/>
    <property type="match status" value="1"/>
</dbReference>
<keyword evidence="6" id="KW-0808">Transferase</keyword>
<feature type="transmembrane region" description="Helical" evidence="15">
    <location>
        <begin position="194"/>
        <end position="214"/>
    </location>
</feature>
<keyword evidence="10" id="KW-0067">ATP-binding</keyword>
<evidence type="ECO:0000313" key="19">
    <source>
        <dbReference type="Proteomes" id="UP000195442"/>
    </source>
</evidence>
<comment type="catalytic activity">
    <reaction evidence="1">
        <text>ATP + protein L-histidine = ADP + protein N-phospho-L-histidine.</text>
        <dbReference type="EC" id="2.7.13.3"/>
    </reaction>
</comment>
<sequence>MMADFSIMRLSKYLVLIGLIAGVYFVFGLFGLLLKVPPSSTGAIWPPAGIALAAILLAGNNVWPGIFIGQIGVIIWQLGVNDTAISTAWITGLGACACALTGAFAIRRFIGFPDPLTTDKNILLFMLFGGLLSCIIPATADTLYLNITGQITLADIPINWFSLWAKNSLGVLLFTPLTLIVFAKPRETWLKRRYSVGLPLLITFTLIAVFFFYVQKIEHQQHQQQLKDQSMSLFQSFKSRIEGHLQAINACRFFMTSAQLVNDNSFSLFTKGTLSPFKEIETISWLNYQESDAGVITFTSVLNKYTSENTDTAITGTENFLDLINSNTSLQDDTVHIALKNNKIIFINPVFSIKARDKKLLGILVTTVSTQELIAQVFKNAALNDFFFTVSMFNPALTDQIIVYSNVEGHQVDVYQRYHLMSANHQHWQISFYHDWIAEQTRIHWTMWGILLSGLLFTSLLGIGLLMLTGRHFRSESIVEERTAALLQAKNTAEKANQAKSQFLAKISHELRTPLNGILGFSQLLQNKSSLAAEDKKQINIIKQCGDSLLALITDILDIASIESKQIKKEISDFNFETLLANIIAMFRLQLDEKKLKLTVRNAIIPHSFQGDQKHIQQVIVNLLSNAIKYTDQGKVIINFNYQNGNLSFSIEDTGCGIAQKDLKQIFSPFVQINAPSLVKEGVGLGLAITRELVTLMGGKLLVTSKPGIGSIFSVTLPLPISEKIAQSPSLPPPSIKSGKATLKRILIADDNEINLLLLSNMLELQGCTVDSASDGREALQLIKNNHYQMALIDLNMPVMTGLQLIKILRSRHNRLKIAAISAYADQDKINEALDAGFDYYLTKPIDSNQLNGLVQAL</sequence>
<feature type="transmembrane region" description="Helical" evidence="15">
    <location>
        <begin position="122"/>
        <end position="140"/>
    </location>
</feature>
<keyword evidence="4" id="KW-1003">Cell membrane</keyword>
<name>A0A1R4HI61_9GAMM</name>
<evidence type="ECO:0000259" key="17">
    <source>
        <dbReference type="PROSITE" id="PS50110"/>
    </source>
</evidence>
<feature type="transmembrane region" description="Helical" evidence="15">
    <location>
        <begin position="88"/>
        <end position="110"/>
    </location>
</feature>
<evidence type="ECO:0000256" key="1">
    <source>
        <dbReference type="ARBA" id="ARBA00000085"/>
    </source>
</evidence>
<dbReference type="InterPro" id="IPR001789">
    <property type="entry name" value="Sig_transdc_resp-reg_receiver"/>
</dbReference>
<dbReference type="InterPro" id="IPR036097">
    <property type="entry name" value="HisK_dim/P_sf"/>
</dbReference>
<evidence type="ECO:0000256" key="4">
    <source>
        <dbReference type="ARBA" id="ARBA00022475"/>
    </source>
</evidence>
<protein>
    <recommendedName>
        <fullName evidence="3">histidine kinase</fullName>
        <ecNumber evidence="3">2.7.13.3</ecNumber>
    </recommendedName>
</protein>